<feature type="transmembrane region" description="Helical" evidence="1">
    <location>
        <begin position="12"/>
        <end position="37"/>
    </location>
</feature>
<organism evidence="2 3">
    <name type="scientific">Hibiscus sabdariffa</name>
    <name type="common">roselle</name>
    <dbReference type="NCBI Taxonomy" id="183260"/>
    <lineage>
        <taxon>Eukaryota</taxon>
        <taxon>Viridiplantae</taxon>
        <taxon>Streptophyta</taxon>
        <taxon>Embryophyta</taxon>
        <taxon>Tracheophyta</taxon>
        <taxon>Spermatophyta</taxon>
        <taxon>Magnoliopsida</taxon>
        <taxon>eudicotyledons</taxon>
        <taxon>Gunneridae</taxon>
        <taxon>Pentapetalae</taxon>
        <taxon>rosids</taxon>
        <taxon>malvids</taxon>
        <taxon>Malvales</taxon>
        <taxon>Malvaceae</taxon>
        <taxon>Malvoideae</taxon>
        <taxon>Hibiscus</taxon>
    </lineage>
</organism>
<evidence type="ECO:0000313" key="2">
    <source>
        <dbReference type="EMBL" id="KAK8525369.1"/>
    </source>
</evidence>
<dbReference type="EMBL" id="JBBPBM010000040">
    <property type="protein sequence ID" value="KAK8525369.1"/>
    <property type="molecule type" value="Genomic_DNA"/>
</dbReference>
<evidence type="ECO:0000256" key="1">
    <source>
        <dbReference type="SAM" id="Phobius"/>
    </source>
</evidence>
<name>A0ABR2CXR6_9ROSI</name>
<keyword evidence="3" id="KW-1185">Reference proteome</keyword>
<evidence type="ECO:0000313" key="3">
    <source>
        <dbReference type="Proteomes" id="UP001472677"/>
    </source>
</evidence>
<gene>
    <name evidence="2" type="ORF">V6N12_014064</name>
</gene>
<proteinExistence type="predicted"/>
<reference evidence="2 3" key="1">
    <citation type="journal article" date="2024" name="G3 (Bethesda)">
        <title>Genome assembly of Hibiscus sabdariffa L. provides insights into metabolisms of medicinal natural products.</title>
        <authorList>
            <person name="Kim T."/>
        </authorList>
    </citation>
    <scope>NUCLEOTIDE SEQUENCE [LARGE SCALE GENOMIC DNA]</scope>
    <source>
        <strain evidence="2">TK-2024</strain>
        <tissue evidence="2">Old leaves</tissue>
    </source>
</reference>
<sequence length="82" mass="8693">MGATSQSADVVILAMVLVCSPMLGLVLGCRCVSGAIGVTLESVGGLLELVAKAVVGVIFRGMAMIEEWLLILLLFSWRLEDR</sequence>
<keyword evidence="1" id="KW-0812">Transmembrane</keyword>
<feature type="transmembrane region" description="Helical" evidence="1">
    <location>
        <begin position="57"/>
        <end position="77"/>
    </location>
</feature>
<protein>
    <submittedName>
        <fullName evidence="2">Uncharacterized protein</fullName>
    </submittedName>
</protein>
<accession>A0ABR2CXR6</accession>
<dbReference type="Proteomes" id="UP001472677">
    <property type="component" value="Unassembled WGS sequence"/>
</dbReference>
<comment type="caution">
    <text evidence="2">The sequence shown here is derived from an EMBL/GenBank/DDBJ whole genome shotgun (WGS) entry which is preliminary data.</text>
</comment>
<keyword evidence="1" id="KW-1133">Transmembrane helix</keyword>
<keyword evidence="1" id="KW-0472">Membrane</keyword>